<comment type="similarity">
    <text evidence="1">Belongs to the ABC transporter superfamily.</text>
</comment>
<protein>
    <submittedName>
        <fullName evidence="6">ABC-type transport system, ATPase component</fullName>
    </submittedName>
</protein>
<dbReference type="STRING" id="319795.Dgeo_0967"/>
<accession>Q1IZR7</accession>
<dbReference type="EMBL" id="CP000359">
    <property type="protein sequence ID" value="ABF45267.1"/>
    <property type="molecule type" value="Genomic_DNA"/>
</dbReference>
<dbReference type="GO" id="GO:0022857">
    <property type="term" value="F:transmembrane transporter activity"/>
    <property type="evidence" value="ECO:0007669"/>
    <property type="project" value="TreeGrafter"/>
</dbReference>
<keyword evidence="3" id="KW-0547">Nucleotide-binding</keyword>
<dbReference type="PROSITE" id="PS00211">
    <property type="entry name" value="ABC_TRANSPORTER_1"/>
    <property type="match status" value="1"/>
</dbReference>
<evidence type="ECO:0000313" key="6">
    <source>
        <dbReference type="EMBL" id="ABF45267.1"/>
    </source>
</evidence>
<dbReference type="RefSeq" id="WP_011530104.1">
    <property type="nucleotide sequence ID" value="NC_008025.1"/>
</dbReference>
<dbReference type="InterPro" id="IPR003593">
    <property type="entry name" value="AAA+_ATPase"/>
</dbReference>
<organism evidence="6 7">
    <name type="scientific">Deinococcus geothermalis (strain DSM 11300 / CIP 105573 / AG-3a)</name>
    <dbReference type="NCBI Taxonomy" id="319795"/>
    <lineage>
        <taxon>Bacteria</taxon>
        <taxon>Thermotogati</taxon>
        <taxon>Deinococcota</taxon>
        <taxon>Deinococci</taxon>
        <taxon>Deinococcales</taxon>
        <taxon>Deinococcaceae</taxon>
        <taxon>Deinococcus</taxon>
    </lineage>
</organism>
<feature type="domain" description="ABC transporter" evidence="5">
    <location>
        <begin position="32"/>
        <end position="261"/>
    </location>
</feature>
<dbReference type="GO" id="GO:0016887">
    <property type="term" value="F:ATP hydrolysis activity"/>
    <property type="evidence" value="ECO:0007669"/>
    <property type="project" value="InterPro"/>
</dbReference>
<dbReference type="InterPro" id="IPR015854">
    <property type="entry name" value="ABC_transpr_LolD-like"/>
</dbReference>
<dbReference type="KEGG" id="dge:Dgeo_0967"/>
<gene>
    <name evidence="6" type="ordered locus">Dgeo_0967</name>
</gene>
<evidence type="ECO:0000256" key="2">
    <source>
        <dbReference type="ARBA" id="ARBA00022448"/>
    </source>
</evidence>
<dbReference type="SUPFAM" id="SSF52540">
    <property type="entry name" value="P-loop containing nucleoside triphosphate hydrolases"/>
    <property type="match status" value="1"/>
</dbReference>
<dbReference type="GO" id="GO:0005886">
    <property type="term" value="C:plasma membrane"/>
    <property type="evidence" value="ECO:0007669"/>
    <property type="project" value="TreeGrafter"/>
</dbReference>
<dbReference type="InterPro" id="IPR017911">
    <property type="entry name" value="MacB-like_ATP-bd"/>
</dbReference>
<keyword evidence="2" id="KW-0813">Transport</keyword>
<evidence type="ECO:0000256" key="4">
    <source>
        <dbReference type="ARBA" id="ARBA00022840"/>
    </source>
</evidence>
<dbReference type="Proteomes" id="UP000002431">
    <property type="component" value="Chromosome"/>
</dbReference>
<name>Q1IZR7_DEIGD</name>
<dbReference type="AlphaFoldDB" id="Q1IZR7"/>
<dbReference type="PANTHER" id="PTHR24220">
    <property type="entry name" value="IMPORT ATP-BINDING PROTEIN"/>
    <property type="match status" value="1"/>
</dbReference>
<keyword evidence="4" id="KW-0067">ATP-binding</keyword>
<evidence type="ECO:0000313" key="7">
    <source>
        <dbReference type="Proteomes" id="UP000002431"/>
    </source>
</evidence>
<dbReference type="eggNOG" id="COG1136">
    <property type="taxonomic scope" value="Bacteria"/>
</dbReference>
<dbReference type="InterPro" id="IPR027417">
    <property type="entry name" value="P-loop_NTPase"/>
</dbReference>
<evidence type="ECO:0000256" key="3">
    <source>
        <dbReference type="ARBA" id="ARBA00022741"/>
    </source>
</evidence>
<dbReference type="GO" id="GO:0005524">
    <property type="term" value="F:ATP binding"/>
    <property type="evidence" value="ECO:0007669"/>
    <property type="project" value="UniProtKB-KW"/>
</dbReference>
<keyword evidence="7" id="KW-1185">Reference proteome</keyword>
<dbReference type="InterPro" id="IPR017871">
    <property type="entry name" value="ABC_transporter-like_CS"/>
</dbReference>
<dbReference type="CDD" id="cd03255">
    <property type="entry name" value="ABC_MJ0796_LolCDE_FtsE"/>
    <property type="match status" value="1"/>
</dbReference>
<dbReference type="HOGENOM" id="CLU_000604_1_22_0"/>
<sequence>MLAPGGAPAQPHLHDSPACATVHRVTTLVPALAAHNLRHGFGDTLVLHGVSLAVLPGEVVAVSGPSGSGKSTLLHLLGGLDTPQAGEVWWAGERVDTLGTQARAGRRAGRVGLVFQHHYLLEDLSVLQNVQVPAFLTGQDGISRARELLARVGLAAREAELPRVLSGGERQRVAVARALATRPAVVLADEPTGSLDRANADIVARLLLDLARAEGAGVLLVTHDDRLAARADRVLHLLDGRIVEEEGLALSAVSSQPAARE</sequence>
<dbReference type="InterPro" id="IPR003439">
    <property type="entry name" value="ABC_transporter-like_ATP-bd"/>
</dbReference>
<dbReference type="PANTHER" id="PTHR24220:SF689">
    <property type="entry name" value="LIPOPROTEIN-RELEASING SYSTEM ATP-BINDING PROTEIN LOLD"/>
    <property type="match status" value="1"/>
</dbReference>
<dbReference type="PROSITE" id="PS50893">
    <property type="entry name" value="ABC_TRANSPORTER_2"/>
    <property type="match status" value="1"/>
</dbReference>
<dbReference type="SMART" id="SM00382">
    <property type="entry name" value="AAA"/>
    <property type="match status" value="1"/>
</dbReference>
<dbReference type="Gene3D" id="3.40.50.300">
    <property type="entry name" value="P-loop containing nucleotide triphosphate hydrolases"/>
    <property type="match status" value="1"/>
</dbReference>
<reference evidence="6" key="1">
    <citation type="submission" date="2006-04" db="EMBL/GenBank/DDBJ databases">
        <title>Complete sequence of chromosome of Deinococcus geothermalis DSM 11300.</title>
        <authorList>
            <consortium name="US DOE Joint Genome Institute"/>
            <person name="Copeland A."/>
            <person name="Lucas S."/>
            <person name="Lapidus A."/>
            <person name="Barry K."/>
            <person name="Detter J.C."/>
            <person name="Glavina del Rio T."/>
            <person name="Hammon N."/>
            <person name="Israni S."/>
            <person name="Dalin E."/>
            <person name="Tice H."/>
            <person name="Pitluck S."/>
            <person name="Brettin T."/>
            <person name="Bruce D."/>
            <person name="Han C."/>
            <person name="Tapia R."/>
            <person name="Saunders E."/>
            <person name="Gilna P."/>
            <person name="Schmutz J."/>
            <person name="Larimer F."/>
            <person name="Land M."/>
            <person name="Hauser L."/>
            <person name="Kyrpides N."/>
            <person name="Kim E."/>
            <person name="Daly M.J."/>
            <person name="Fredrickson J.K."/>
            <person name="Makarova K.S."/>
            <person name="Gaidamakova E.K."/>
            <person name="Zhai M."/>
            <person name="Richardson P."/>
        </authorList>
    </citation>
    <scope>NUCLEOTIDE SEQUENCE</scope>
    <source>
        <strain evidence="6">DSM 11300</strain>
    </source>
</reference>
<evidence type="ECO:0000256" key="1">
    <source>
        <dbReference type="ARBA" id="ARBA00005417"/>
    </source>
</evidence>
<proteinExistence type="inferred from homology"/>
<evidence type="ECO:0000259" key="5">
    <source>
        <dbReference type="PROSITE" id="PS50893"/>
    </source>
</evidence>
<dbReference type="Pfam" id="PF00005">
    <property type="entry name" value="ABC_tran"/>
    <property type="match status" value="1"/>
</dbReference>